<dbReference type="PANTHER" id="PTHR45527:SF1">
    <property type="entry name" value="FATTY ACID SYNTHASE"/>
    <property type="match status" value="1"/>
</dbReference>
<dbReference type="NCBIfam" id="TIGR01733">
    <property type="entry name" value="AA-adenyl-dom"/>
    <property type="match status" value="2"/>
</dbReference>
<reference evidence="7" key="1">
    <citation type="submission" date="2016-09" db="EMBL/GenBank/DDBJ databases">
        <authorList>
            <person name="Chen S."/>
            <person name="Walker E."/>
        </authorList>
    </citation>
    <scope>NUCLEOTIDE SEQUENCE [LARGE SCALE GENOMIC DNA]</scope>
    <source>
        <strain evidence="7">MSU</strain>
    </source>
</reference>
<dbReference type="PROSITE" id="PS00455">
    <property type="entry name" value="AMP_BINDING"/>
    <property type="match status" value="2"/>
</dbReference>
<keyword evidence="2" id="KW-0596">Phosphopantetheine</keyword>
<evidence type="ECO:0000256" key="2">
    <source>
        <dbReference type="ARBA" id="ARBA00022450"/>
    </source>
</evidence>
<dbReference type="InterPro" id="IPR000873">
    <property type="entry name" value="AMP-dep_synth/lig_dom"/>
</dbReference>
<dbReference type="GO" id="GO:0005829">
    <property type="term" value="C:cytosol"/>
    <property type="evidence" value="ECO:0007669"/>
    <property type="project" value="TreeGrafter"/>
</dbReference>
<dbReference type="FunFam" id="3.40.50.980:FF:000001">
    <property type="entry name" value="Non-ribosomal peptide synthetase"/>
    <property type="match status" value="1"/>
</dbReference>
<dbReference type="GO" id="GO:0043041">
    <property type="term" value="P:amino acid activation for nonribosomal peptide biosynthetic process"/>
    <property type="evidence" value="ECO:0007669"/>
    <property type="project" value="TreeGrafter"/>
</dbReference>
<name>A0A1S1J0U8_9FLAO</name>
<feature type="domain" description="Carrier" evidence="4">
    <location>
        <begin position="1813"/>
        <end position="1888"/>
    </location>
</feature>
<dbReference type="InterPro" id="IPR045851">
    <property type="entry name" value="AMP-bd_C_sf"/>
</dbReference>
<dbReference type="Pfam" id="PF00501">
    <property type="entry name" value="AMP-binding"/>
    <property type="match status" value="2"/>
</dbReference>
<gene>
    <name evidence="6" type="ORF">B0A71_04225</name>
    <name evidence="5" type="ORF">BHE19_19345</name>
</gene>
<dbReference type="Gene3D" id="2.30.38.10">
    <property type="entry name" value="Luciferase, Domain 3"/>
    <property type="match status" value="2"/>
</dbReference>
<evidence type="ECO:0000313" key="8">
    <source>
        <dbReference type="Proteomes" id="UP000198319"/>
    </source>
</evidence>
<dbReference type="Gene3D" id="3.30.559.10">
    <property type="entry name" value="Chloramphenicol acetyltransferase-like domain"/>
    <property type="match status" value="1"/>
</dbReference>
<dbReference type="SUPFAM" id="SSF47336">
    <property type="entry name" value="ACP-like"/>
    <property type="match status" value="2"/>
</dbReference>
<dbReference type="Pfam" id="PF13193">
    <property type="entry name" value="AMP-binding_C"/>
    <property type="match status" value="1"/>
</dbReference>
<dbReference type="Proteomes" id="UP000180252">
    <property type="component" value="Unassembled WGS sequence"/>
</dbReference>
<feature type="domain" description="Carrier" evidence="4">
    <location>
        <begin position="756"/>
        <end position="831"/>
    </location>
</feature>
<dbReference type="OrthoDB" id="9778690at2"/>
<dbReference type="PROSITE" id="PS00012">
    <property type="entry name" value="PHOSPHOPANTETHEINE"/>
    <property type="match status" value="2"/>
</dbReference>
<accession>A0A1S1J0U8</accession>
<dbReference type="GO" id="GO:0031177">
    <property type="term" value="F:phosphopantetheine binding"/>
    <property type="evidence" value="ECO:0007669"/>
    <property type="project" value="TreeGrafter"/>
</dbReference>
<reference evidence="5" key="2">
    <citation type="submission" date="2016-09" db="EMBL/GenBank/DDBJ databases">
        <authorList>
            <person name="Capua I."/>
            <person name="De Benedictis P."/>
            <person name="Joannis T."/>
            <person name="Lombin L.H."/>
            <person name="Cattoli G."/>
        </authorList>
    </citation>
    <scope>NUCLEOTIDE SEQUENCE [LARGE SCALE GENOMIC DNA]</scope>
    <source>
        <strain evidence="5">MSU</strain>
    </source>
</reference>
<dbReference type="Gene3D" id="3.30.300.30">
    <property type="match status" value="2"/>
</dbReference>
<dbReference type="Pfam" id="PF00550">
    <property type="entry name" value="PP-binding"/>
    <property type="match status" value="2"/>
</dbReference>
<dbReference type="Gene3D" id="3.40.50.980">
    <property type="match status" value="4"/>
</dbReference>
<dbReference type="Gene3D" id="1.10.1200.10">
    <property type="entry name" value="ACP-like"/>
    <property type="match status" value="2"/>
</dbReference>
<dbReference type="CDD" id="cd12117">
    <property type="entry name" value="A_NRPS_Srf_like"/>
    <property type="match status" value="2"/>
</dbReference>
<dbReference type="InterPro" id="IPR020845">
    <property type="entry name" value="AMP-binding_CS"/>
</dbReference>
<keyword evidence="8" id="KW-1185">Reference proteome</keyword>
<dbReference type="PROSITE" id="PS50075">
    <property type="entry name" value="CARRIER"/>
    <property type="match status" value="2"/>
</dbReference>
<reference evidence="6 8" key="3">
    <citation type="submission" date="2016-11" db="EMBL/GenBank/DDBJ databases">
        <title>Whole genomes of Flavobacteriaceae.</title>
        <authorList>
            <person name="Stine C."/>
            <person name="Li C."/>
            <person name="Tadesse D."/>
        </authorList>
    </citation>
    <scope>NUCLEOTIDE SEQUENCE [LARGE SCALE GENOMIC DNA]</scope>
    <source>
        <strain evidence="6 8">ATCC BAA-2541</strain>
    </source>
</reference>
<proteinExistence type="predicted"/>
<organism evidence="5 7">
    <name type="scientific">Flavobacterium tructae</name>
    <dbReference type="NCBI Taxonomy" id="1114873"/>
    <lineage>
        <taxon>Bacteria</taxon>
        <taxon>Pseudomonadati</taxon>
        <taxon>Bacteroidota</taxon>
        <taxon>Flavobacteriia</taxon>
        <taxon>Flavobacteriales</taxon>
        <taxon>Flavobacteriaceae</taxon>
        <taxon>Flavobacterium</taxon>
    </lineage>
</organism>
<comment type="caution">
    <text evidence="5">The sequence shown here is derived from an EMBL/GenBank/DDBJ whole genome shotgun (WGS) entry which is preliminary data.</text>
</comment>
<dbReference type="Pfam" id="PF00668">
    <property type="entry name" value="Condensation"/>
    <property type="match status" value="1"/>
</dbReference>
<evidence type="ECO:0000313" key="5">
    <source>
        <dbReference type="EMBL" id="OHT43129.1"/>
    </source>
</evidence>
<comment type="cofactor">
    <cofactor evidence="1">
        <name>pantetheine 4'-phosphate</name>
        <dbReference type="ChEBI" id="CHEBI:47942"/>
    </cofactor>
</comment>
<protein>
    <recommendedName>
        <fullName evidence="4">Carrier domain-containing protein</fullName>
    </recommendedName>
</protein>
<dbReference type="NCBIfam" id="NF003417">
    <property type="entry name" value="PRK04813.1"/>
    <property type="match status" value="2"/>
</dbReference>
<dbReference type="PANTHER" id="PTHR45527">
    <property type="entry name" value="NONRIBOSOMAL PEPTIDE SYNTHETASE"/>
    <property type="match status" value="1"/>
</dbReference>
<dbReference type="RefSeq" id="WP_070908828.1">
    <property type="nucleotide sequence ID" value="NZ_MIKE01000029.1"/>
</dbReference>
<evidence type="ECO:0000256" key="1">
    <source>
        <dbReference type="ARBA" id="ARBA00001957"/>
    </source>
</evidence>
<evidence type="ECO:0000259" key="4">
    <source>
        <dbReference type="PROSITE" id="PS50075"/>
    </source>
</evidence>
<dbReference type="Proteomes" id="UP000198319">
    <property type="component" value="Unassembled WGS sequence"/>
</dbReference>
<dbReference type="EMBL" id="MIKE01000029">
    <property type="protein sequence ID" value="OHT43129.1"/>
    <property type="molecule type" value="Genomic_DNA"/>
</dbReference>
<dbReference type="InterPro" id="IPR009081">
    <property type="entry name" value="PP-bd_ACP"/>
</dbReference>
<keyword evidence="3" id="KW-0597">Phosphoprotein</keyword>
<dbReference type="GO" id="GO:0003824">
    <property type="term" value="F:catalytic activity"/>
    <property type="evidence" value="ECO:0007669"/>
    <property type="project" value="InterPro"/>
</dbReference>
<dbReference type="SUPFAM" id="SSF56801">
    <property type="entry name" value="Acetyl-CoA synthetase-like"/>
    <property type="match status" value="2"/>
</dbReference>
<dbReference type="FunFam" id="1.10.1200.10:FF:000005">
    <property type="entry name" value="Nonribosomal peptide synthetase 1"/>
    <property type="match status" value="1"/>
</dbReference>
<evidence type="ECO:0000313" key="7">
    <source>
        <dbReference type="Proteomes" id="UP000180252"/>
    </source>
</evidence>
<dbReference type="STRING" id="1278819.BHE19_19345"/>
<dbReference type="SUPFAM" id="SSF52777">
    <property type="entry name" value="CoA-dependent acyltransferases"/>
    <property type="match status" value="3"/>
</dbReference>
<dbReference type="InterPro" id="IPR006162">
    <property type="entry name" value="Ppantetheine_attach_site"/>
</dbReference>
<dbReference type="InterPro" id="IPR010071">
    <property type="entry name" value="AA_adenyl_dom"/>
</dbReference>
<dbReference type="GO" id="GO:0044550">
    <property type="term" value="P:secondary metabolite biosynthetic process"/>
    <property type="evidence" value="ECO:0007669"/>
    <property type="project" value="TreeGrafter"/>
</dbReference>
<evidence type="ECO:0000256" key="3">
    <source>
        <dbReference type="ARBA" id="ARBA00022553"/>
    </source>
</evidence>
<dbReference type="InterPro" id="IPR023213">
    <property type="entry name" value="CAT-like_dom_sf"/>
</dbReference>
<dbReference type="Gene3D" id="3.30.559.30">
    <property type="entry name" value="Nonribosomal peptide synthetase, condensation domain"/>
    <property type="match status" value="2"/>
</dbReference>
<sequence>MKDKKIIQDYWLNKIKQYSNDSSYLLSRYEQVPSGQYSLLLKKSSLDKIAKLSGGNAIAAATIYLSVFNTLLKRYTNNESIWVASSPFNLEGVQPEKDTLLFYNTAISNVSSLRDAINATKKEIEDTLLYDTIDFELIEKEFLNVELTSEDYLQYAFVYQKLNHRNNLLAQAKLCLEIEDTTAGKESITIHFDTAKYDALFIQNMVEHFIYILENSSELIDTKVDDIEFITASEKQQLQEFSGESEKKIDASVIGIFEQQVKATPENIALVYKEKKHTYTAVNRKVNHLASLLQKEYGITSGDIIGIMTDYSDNTIFSFAAALKLGATYLPLDYNLTTERLDYILSDTQPKVIITQIEYLNDLLHYDIPLFSIDVMLNEENISDVNWENNSKGDIAYIMYTSGSTGVPKGVVVKDKSIVRLVKETNYIEIDPQDRILAISNSSFDGSTFDIWGALLNGATLHIPEKDLVLNFELLFQAITANEISVVFMTTALFNSMVDTDIDSLKNLRKILFGGEMVSVSHVRKFVNHFGSGRLIHVYGPTENTTFSTFYPVEEVSEEAPSIPIGKPISYTQCYILNESMKLQPVGIAGELYVSGEGVAAGYLNQEELTSKSFVENPYQENALLYKTGDICKWLPDGTIEILGRRDSQVKIRGFRIELGEIERKITSFNSITEAVILVNKDSHDVKFLAAFFVADVTINTEELRSFLIQKLPNYMVPAHITQVPQIPLNRNGKVDQKELNKLAKSNTETTRELVLPTTEIQIALHNIWKELFDKEDISITDDFFDIGGHSIKAMNLVSTIHKNLNIKIDIGNVFEDRNIKALSETILQAQENVFQEIEALTEQSNYAVSSSQQRFWALSQFQEANKAYTIPSIYTLTGDLDQTALAFAFQTITKRHESFRTTFKEDENQELRQFILPEAESNFEIDFVDFYNRSEKELEETINNLIQVVFNLSEGPLLKVSVLQVEESKAILVAVMHHIISDGLSMEVFIEELLHLYKARKNKLAVDFKPLRIQYKDFAAWQNEQLENESLQVHKAYWTEKFSGELPVLNLQKSKIRPKIKSYNGETITINIDGRTLKHFKNILDQENLTLFMGLLTVANVLIYKYTNQEDIILGTTISGRNHIDLEGQIGCFINVLPLRSQFSHKDSIIDLFRKVKKVTQEAYEHQIYPFEQLIGDLNLTHDISRNPLFDATVVLQNADLDQKLEVLNSEGLEIALYEKIKATVSRFDISFNFVETVKGLEFSLVYNTDIFDTIFIRQIQKHFHNLLNAVIANPHNSIASLPYLSVGEIQLFTSDFSAGTFNSQVCLDIVEAFQYQVRKTPAQIAVVYKNQQLTYEELDRNANKIAHLLITEYEVTSGEKVGIILDKSELLISTILGILKAGGVYVPIDVESPKIRKEFIVNDIGAKVIITQMDYMFDLNFFEGSIIAIDVQLDALENHSPAPQITNSPDAPAYIMYTSGSTGNPKGVLVPHKGVTRLVKNTNYIDFDRVHAILSTGSVSFDASTFEFWGALLNGGKLVLCDKEDLLNTTKLASLIKTEKVDTMWFTSGLLNQFTDQDVSLFEGLINVLAGGEKLSAKHIRKLLEAYPELNLINGYGPTENTTFSATYKITAPVEEDIPIGKPINNSKAYILDQNLELCPLGVVGEIYLAGDGLSLGYLNAEELNAEKFLNPRSLNRERVYKTGDLGLWLPNGNIKFFGRKDSQIKLRGYRIELNDIEKTLDAHPDINGAVVVLKQLSETADEKFIVAYVKSNQVMNQKELKAYLAERLPFYMIPTYFIEVEDFILNKNGKIDKELLPEIDLSQLEREYISYRNETEKTLSEIWSEILLIEKISVTDDFFEIGGHSLRAVKLANMIQESFGVEVSIGHVFQFRTIETMAEQLRFIQKQEELTANKKDLQEIDIDL</sequence>
<dbReference type="InterPro" id="IPR001242">
    <property type="entry name" value="Condensation_dom"/>
</dbReference>
<evidence type="ECO:0000313" key="6">
    <source>
        <dbReference type="EMBL" id="OXB21431.1"/>
    </source>
</evidence>
<dbReference type="EMBL" id="MUHG01000004">
    <property type="protein sequence ID" value="OXB21431.1"/>
    <property type="molecule type" value="Genomic_DNA"/>
</dbReference>
<dbReference type="InterPro" id="IPR036736">
    <property type="entry name" value="ACP-like_sf"/>
</dbReference>
<dbReference type="InterPro" id="IPR025110">
    <property type="entry name" value="AMP-bd_C"/>
</dbReference>
<dbReference type="CDD" id="cd19531">
    <property type="entry name" value="LCL_NRPS-like"/>
    <property type="match status" value="1"/>
</dbReference>